<dbReference type="SUPFAM" id="SSF103473">
    <property type="entry name" value="MFS general substrate transporter"/>
    <property type="match status" value="1"/>
</dbReference>
<name>A0A915DUW5_9BILA</name>
<feature type="transmembrane region" description="Helical" evidence="2">
    <location>
        <begin position="199"/>
        <end position="217"/>
    </location>
</feature>
<accession>A0A915DUW5</accession>
<evidence type="ECO:0000313" key="4">
    <source>
        <dbReference type="WBParaSite" id="jg23927"/>
    </source>
</evidence>
<feature type="transmembrane region" description="Helical" evidence="2">
    <location>
        <begin position="259"/>
        <end position="278"/>
    </location>
</feature>
<dbReference type="PANTHER" id="PTHR23503">
    <property type="entry name" value="SOLUTE CARRIER FAMILY 2"/>
    <property type="match status" value="1"/>
</dbReference>
<evidence type="ECO:0000313" key="3">
    <source>
        <dbReference type="Proteomes" id="UP000887574"/>
    </source>
</evidence>
<evidence type="ECO:0000256" key="1">
    <source>
        <dbReference type="ARBA" id="ARBA00022448"/>
    </source>
</evidence>
<feature type="transmembrane region" description="Helical" evidence="2">
    <location>
        <begin position="284"/>
        <end position="308"/>
    </location>
</feature>
<keyword evidence="2" id="KW-0812">Transmembrane</keyword>
<sequence>MATLPIVQQQKHLWQDQKLSVIWDTFTIKMSNNLPDDWNFHESLFKNVVVGCSSLTLSYTIECGELEHNFDNVLTCPDVLRCPDVTFVCNTISAGVLEAAVGLLHHQAESGPISSRKLWLIYLDDVRHEDQENFLRQIFEMFNTANSACFYTLRFNTGNNVSPDVFLDATLKEAEDSKINKSSLQILIEVFTTPYIRRALFLGMCSLHAVLGVWPITNRLLKDHFSDEMSQIYSTSLFGVNFASCIIGVFIVHRVKRRFLMISSSMTNILSLLAFVIFDQLATMVWPVFSYVGIAAMFAYNGAGASIFQHYQF</sequence>
<dbReference type="InterPro" id="IPR036259">
    <property type="entry name" value="MFS_trans_sf"/>
</dbReference>
<keyword evidence="2" id="KW-0472">Membrane</keyword>
<protein>
    <submittedName>
        <fullName evidence="4">Uncharacterized protein</fullName>
    </submittedName>
</protein>
<feature type="transmembrane region" description="Helical" evidence="2">
    <location>
        <begin position="232"/>
        <end position="252"/>
    </location>
</feature>
<organism evidence="3 4">
    <name type="scientific">Ditylenchus dipsaci</name>
    <dbReference type="NCBI Taxonomy" id="166011"/>
    <lineage>
        <taxon>Eukaryota</taxon>
        <taxon>Metazoa</taxon>
        <taxon>Ecdysozoa</taxon>
        <taxon>Nematoda</taxon>
        <taxon>Chromadorea</taxon>
        <taxon>Rhabditida</taxon>
        <taxon>Tylenchina</taxon>
        <taxon>Tylenchomorpha</taxon>
        <taxon>Sphaerularioidea</taxon>
        <taxon>Anguinidae</taxon>
        <taxon>Anguininae</taxon>
        <taxon>Ditylenchus</taxon>
    </lineage>
</organism>
<reference evidence="4" key="1">
    <citation type="submission" date="2022-11" db="UniProtKB">
        <authorList>
            <consortium name="WormBaseParasite"/>
        </authorList>
    </citation>
    <scope>IDENTIFICATION</scope>
</reference>
<keyword evidence="1" id="KW-0813">Transport</keyword>
<evidence type="ECO:0000256" key="2">
    <source>
        <dbReference type="SAM" id="Phobius"/>
    </source>
</evidence>
<dbReference type="GO" id="GO:0015149">
    <property type="term" value="F:hexose transmembrane transporter activity"/>
    <property type="evidence" value="ECO:0007669"/>
    <property type="project" value="TreeGrafter"/>
</dbReference>
<dbReference type="PANTHER" id="PTHR23503:SF8">
    <property type="entry name" value="FACILITATED GLUCOSE TRANSPORTER PROTEIN 1"/>
    <property type="match status" value="1"/>
</dbReference>
<dbReference type="InterPro" id="IPR045263">
    <property type="entry name" value="GLUT"/>
</dbReference>
<dbReference type="Proteomes" id="UP000887574">
    <property type="component" value="Unplaced"/>
</dbReference>
<dbReference type="WBParaSite" id="jg23927">
    <property type="protein sequence ID" value="jg23927"/>
    <property type="gene ID" value="jg23927"/>
</dbReference>
<proteinExistence type="predicted"/>
<dbReference type="Gene3D" id="1.20.1250.20">
    <property type="entry name" value="MFS general substrate transporter like domains"/>
    <property type="match status" value="1"/>
</dbReference>
<keyword evidence="2" id="KW-1133">Transmembrane helix</keyword>
<dbReference type="AlphaFoldDB" id="A0A915DUW5"/>
<dbReference type="GO" id="GO:0016020">
    <property type="term" value="C:membrane"/>
    <property type="evidence" value="ECO:0007669"/>
    <property type="project" value="TreeGrafter"/>
</dbReference>
<keyword evidence="3" id="KW-1185">Reference proteome</keyword>